<evidence type="ECO:0000256" key="3">
    <source>
        <dbReference type="ARBA" id="ARBA00022695"/>
    </source>
</evidence>
<dbReference type="STRING" id="5454.A0A163FXL8"/>
<keyword evidence="7" id="KW-1185">Reference proteome</keyword>
<gene>
    <name evidence="6" type="ORF">ST47_g4312</name>
</gene>
<proteinExistence type="predicted"/>
<dbReference type="Proteomes" id="UP000076837">
    <property type="component" value="Unassembled WGS sequence"/>
</dbReference>
<name>A0A163FXL8_DIDRA</name>
<dbReference type="Pfam" id="PF00644">
    <property type="entry name" value="PARP"/>
    <property type="match status" value="1"/>
</dbReference>
<dbReference type="OrthoDB" id="109543at2759"/>
<evidence type="ECO:0000256" key="1">
    <source>
        <dbReference type="ARBA" id="ARBA00022676"/>
    </source>
</evidence>
<evidence type="ECO:0000256" key="4">
    <source>
        <dbReference type="ARBA" id="ARBA00023027"/>
    </source>
</evidence>
<dbReference type="EMBL" id="JYNV01000155">
    <property type="protein sequence ID" value="KZM24583.1"/>
    <property type="molecule type" value="Genomic_DNA"/>
</dbReference>
<dbReference type="InterPro" id="IPR012317">
    <property type="entry name" value="Poly(ADP-ribose)pol_cat_dom"/>
</dbReference>
<evidence type="ECO:0000256" key="2">
    <source>
        <dbReference type="ARBA" id="ARBA00022679"/>
    </source>
</evidence>
<dbReference type="GO" id="GO:0003950">
    <property type="term" value="F:NAD+ poly-ADP-ribosyltransferase activity"/>
    <property type="evidence" value="ECO:0007669"/>
    <property type="project" value="InterPro"/>
</dbReference>
<dbReference type="GO" id="GO:0016779">
    <property type="term" value="F:nucleotidyltransferase activity"/>
    <property type="evidence" value="ECO:0007669"/>
    <property type="project" value="UniProtKB-KW"/>
</dbReference>
<evidence type="ECO:0000313" key="6">
    <source>
        <dbReference type="EMBL" id="KZM24583.1"/>
    </source>
</evidence>
<evidence type="ECO:0000313" key="7">
    <source>
        <dbReference type="Proteomes" id="UP000076837"/>
    </source>
</evidence>
<accession>A0A163FXL8</accession>
<dbReference type="InterPro" id="IPR051838">
    <property type="entry name" value="ARTD_PARP"/>
</dbReference>
<sequence>MSETTIMHVNDFRTRRRIPLKHSLLFNKTKHSEDWHQAIDAIAGVLHPSDPKFPHAPLRQATDVYLKKKGKITLADADIRLAILIGAHEARDIAIAAAAHAMTATSLRATLHVDLNVAHGSYWGLETWLQCLIAANHGNPASVTDMEAKWAQYLLPFATHGSGAAGKILIGVSRALRECATSNMNTVPEFLTLTCRALADYAAQLEGLRLKNDWLVAHGASYWMAELGRTSPATTLSGLLLPEHILDAQFPIWRVWARWRPDLGRITLLSSMDSNNAALLPELLALEGPDFINGTECTLRNGLVERYGSGRDRVKLGRLLIEVPGGTKDGLRSLLEGASSTLETTWVAVSADRPKILWLFTELTINRPMTQEALNLMQAVLYMQESIDSDLLIAILRTYTDHGYLGGSQIRELQRLVQLFDQDRASGLREILLTPTTLQGITKCIKDCQFAVRTLIEQCRPWTEFAIELYTFCNAVKSSKSIPVMREKIISQMCLLLPSAEHMTMAVEIYTAAQKLRSQTSSLETSNERNATERTGQRIPAPSFLTGQLEGLKHPLEIVAEEYCLHHLLAQEAASYTSQRMFDSILRVWESPYKPELSQDRKILAVLVTKHTSDDANLGIRCLNGIASANEQLGPGLSIGDVKNTLSGLERNPERAIVEFTRLLVQCPPTEDFKAQILCWRDFAYHLLAQETHFRVFKERNLVGYTLRTMKALEWLSFLADVETVFATGPSLPSEQCTIPPILRSELQGWKWQLVPYSKTLKRLEEALDDKSEAMNCILSGSGAKSKNLRAILQCLRSAEGKPVEPFLHKIVGLLSTRAKNDWEISDCLSILLQASKETVEVCKKIWDAKHGYMDIPGLPTREIQPTPQTVNQRRSVAISTLNSTAPDTSCSTVVSTPTDPAALKYHVPLSVVEVMVAGWLLDESVDESTKNAVHSISCLLKVVQTGFEICKDQIIEAASFWEKVEDELLQEAQRLQGLQKALKMKDPKGTTLLLQQLGVPDTTELDEEMAKLPAGVIDVVERVDDNEVEISFSLAHFTLLQRTAIGIPELANTLLLRLYRDDSKNLPPSFCLHYSTDTNLETMVHSLYSCSKTSENPTQQICTSAHTTLTWQLNRIIYSQLRRGETSIAAVHQEVVVWLRDYAQVCVSCSTTHNAQMTQLRRSTPCDLFSCARLWYNLPLQVRIPEIRTDTFAVDIALSSVYAAAMTGKPELLPDCPIRGNEAVKSILNALPRMAVMRDAVNLSSVLASYHASAEKLISWAVLHHRGFLATATGLVKIPNLPPGTHQFVLANASPMLEKAFVSKIHSTNRDTTVLFHGTPLDRLPAILAQGLRICSGTSLQRTGAAHGRGVYLCDDPATSFFYSPASLSWKNSGLSNMRLLLGCEVVGGGNKVNGNIHVVEDVESVMVRYILLFTREARVPIRGHIEPAMASGMKALRSGAV</sequence>
<protein>
    <submittedName>
        <fullName evidence="6">Cysteine-type endopeptidase</fullName>
    </submittedName>
</protein>
<reference evidence="6 7" key="1">
    <citation type="journal article" date="2016" name="Sci. Rep.">
        <title>Draft genome sequencing and secretome analysis of fungal phytopathogen Ascochyta rabiei provides insight into the necrotrophic effector repertoire.</title>
        <authorList>
            <person name="Verma S."/>
            <person name="Gazara R.K."/>
            <person name="Nizam S."/>
            <person name="Parween S."/>
            <person name="Chattopadhyay D."/>
            <person name="Verma P.K."/>
        </authorList>
    </citation>
    <scope>NUCLEOTIDE SEQUENCE [LARGE SCALE GENOMIC DNA]</scope>
    <source>
        <strain evidence="6 7">ArDII</strain>
    </source>
</reference>
<keyword evidence="4" id="KW-0520">NAD</keyword>
<evidence type="ECO:0000259" key="5">
    <source>
        <dbReference type="Pfam" id="PF00644"/>
    </source>
</evidence>
<keyword evidence="3" id="KW-0548">Nucleotidyltransferase</keyword>
<comment type="caution">
    <text evidence="6">The sequence shown here is derived from an EMBL/GenBank/DDBJ whole genome shotgun (WGS) entry which is preliminary data.</text>
</comment>
<keyword evidence="2" id="KW-0808">Transferase</keyword>
<keyword evidence="1" id="KW-0328">Glycosyltransferase</keyword>
<dbReference type="PANTHER" id="PTHR21328">
    <property type="entry name" value="POLY ADP-RIBOSE POLYMERASE FAMILY, MEMBER PARP"/>
    <property type="match status" value="1"/>
</dbReference>
<feature type="domain" description="PARP catalytic" evidence="5">
    <location>
        <begin position="1300"/>
        <end position="1384"/>
    </location>
</feature>
<organism evidence="6 7">
    <name type="scientific">Didymella rabiei</name>
    <name type="common">Chickpea ascochyta blight fungus</name>
    <name type="synonym">Mycosphaerella rabiei</name>
    <dbReference type="NCBI Taxonomy" id="5454"/>
    <lineage>
        <taxon>Eukaryota</taxon>
        <taxon>Fungi</taxon>
        <taxon>Dikarya</taxon>
        <taxon>Ascomycota</taxon>
        <taxon>Pezizomycotina</taxon>
        <taxon>Dothideomycetes</taxon>
        <taxon>Pleosporomycetidae</taxon>
        <taxon>Pleosporales</taxon>
        <taxon>Pleosporineae</taxon>
        <taxon>Didymellaceae</taxon>
        <taxon>Ascochyta</taxon>
    </lineage>
</organism>
<dbReference type="SUPFAM" id="SSF56399">
    <property type="entry name" value="ADP-ribosylation"/>
    <property type="match status" value="1"/>
</dbReference>
<dbReference type="Gene3D" id="3.90.228.10">
    <property type="match status" value="1"/>
</dbReference>